<organism evidence="2 3">
    <name type="scientific">Haloferax chudinovii</name>
    <dbReference type="NCBI Taxonomy" id="1109010"/>
    <lineage>
        <taxon>Archaea</taxon>
        <taxon>Methanobacteriati</taxon>
        <taxon>Methanobacteriota</taxon>
        <taxon>Stenosarchaea group</taxon>
        <taxon>Halobacteria</taxon>
        <taxon>Halobacteriales</taxon>
        <taxon>Haloferacaceae</taxon>
        <taxon>Haloferax</taxon>
    </lineage>
</organism>
<protein>
    <submittedName>
        <fullName evidence="2">Uncharacterized protein</fullName>
    </submittedName>
</protein>
<sequence length="99" mass="10769">MNPLLPSLLSILVAGGLALWCYVLLYRDTVLVIQRPLFFRIGLGALCAVGVGASTLLVTWIPTHLVHAVFAVSIAAAVHSVHEGLHPDTEAWFYSLFRT</sequence>
<dbReference type="Proteomes" id="UP001596460">
    <property type="component" value="Unassembled WGS sequence"/>
</dbReference>
<keyword evidence="3" id="KW-1185">Reference proteome</keyword>
<accession>A0ABD5XI80</accession>
<name>A0ABD5XI80_9EURY</name>
<evidence type="ECO:0000256" key="1">
    <source>
        <dbReference type="SAM" id="Phobius"/>
    </source>
</evidence>
<feature type="transmembrane region" description="Helical" evidence="1">
    <location>
        <begin position="37"/>
        <end position="61"/>
    </location>
</feature>
<evidence type="ECO:0000313" key="3">
    <source>
        <dbReference type="Proteomes" id="UP001596460"/>
    </source>
</evidence>
<keyword evidence="1" id="KW-0472">Membrane</keyword>
<feature type="transmembrane region" description="Helical" evidence="1">
    <location>
        <begin position="6"/>
        <end position="25"/>
    </location>
</feature>
<gene>
    <name evidence="2" type="ORF">ACFQI8_13815</name>
</gene>
<keyword evidence="1" id="KW-0812">Transmembrane</keyword>
<evidence type="ECO:0000313" key="2">
    <source>
        <dbReference type="EMBL" id="MFC7130464.1"/>
    </source>
</evidence>
<dbReference type="AlphaFoldDB" id="A0ABD5XI80"/>
<dbReference type="RefSeq" id="WP_390245729.1">
    <property type="nucleotide sequence ID" value="NZ_JBHTAB010000008.1"/>
</dbReference>
<proteinExistence type="predicted"/>
<reference evidence="2 3" key="1">
    <citation type="journal article" date="2019" name="Int. J. Syst. Evol. Microbiol.">
        <title>The Global Catalogue of Microorganisms (GCM) 10K type strain sequencing project: providing services to taxonomists for standard genome sequencing and annotation.</title>
        <authorList>
            <consortium name="The Broad Institute Genomics Platform"/>
            <consortium name="The Broad Institute Genome Sequencing Center for Infectious Disease"/>
            <person name="Wu L."/>
            <person name="Ma J."/>
        </authorList>
    </citation>
    <scope>NUCLEOTIDE SEQUENCE [LARGE SCALE GENOMIC DNA]</scope>
    <source>
        <strain evidence="2 3">DSM 26526</strain>
    </source>
</reference>
<dbReference type="EMBL" id="JBHTAB010000008">
    <property type="protein sequence ID" value="MFC7130464.1"/>
    <property type="molecule type" value="Genomic_DNA"/>
</dbReference>
<keyword evidence="1" id="KW-1133">Transmembrane helix</keyword>
<comment type="caution">
    <text evidence="2">The sequence shown here is derived from an EMBL/GenBank/DDBJ whole genome shotgun (WGS) entry which is preliminary data.</text>
</comment>